<name>A0A0K2FIH4_9CAUD</name>
<feature type="domain" description="DUF7443" evidence="2">
    <location>
        <begin position="1"/>
        <end position="54"/>
    </location>
</feature>
<dbReference type="Pfam" id="PF24227">
    <property type="entry name" value="DUF7443"/>
    <property type="match status" value="1"/>
</dbReference>
<proteinExistence type="predicted"/>
<evidence type="ECO:0000313" key="3">
    <source>
        <dbReference type="EMBL" id="ALA45452.1"/>
    </source>
</evidence>
<dbReference type="InterPro" id="IPR055866">
    <property type="entry name" value="DUF7443"/>
</dbReference>
<dbReference type="Proteomes" id="UP000201646">
    <property type="component" value="Segment"/>
</dbReference>
<reference evidence="3" key="1">
    <citation type="submission" date="2015-09" db="EMBL/GenBank/DDBJ databases">
        <authorList>
            <person name="Zhao X."/>
        </authorList>
    </citation>
    <scope>NUCLEOTIDE SEQUENCE</scope>
</reference>
<evidence type="ECO:0000313" key="4">
    <source>
        <dbReference type="Proteomes" id="UP000201646"/>
    </source>
</evidence>
<evidence type="ECO:0000259" key="2">
    <source>
        <dbReference type="Pfam" id="PF24227"/>
    </source>
</evidence>
<organism evidence="3 4">
    <name type="scientific">Achromobacter phage phiAxp-2</name>
    <dbReference type="NCBI Taxonomy" id="1664246"/>
    <lineage>
        <taxon>Viruses</taxon>
        <taxon>Duplodnaviria</taxon>
        <taxon>Heunggongvirae</taxon>
        <taxon>Uroviricota</taxon>
        <taxon>Caudoviricetes</taxon>
        <taxon>Casjensviridae</taxon>
        <taxon>Fengtaivirus</taxon>
        <taxon>Fengtaivirus Axp2</taxon>
    </lineage>
</organism>
<dbReference type="RefSeq" id="YP_009226436.1">
    <property type="nucleotide sequence ID" value="NC_029106.1"/>
</dbReference>
<accession>A0A0K2FIH4</accession>
<dbReference type="EMBL" id="KT321316">
    <property type="protein sequence ID" value="ALA45452.1"/>
    <property type="molecule type" value="Genomic_DNA"/>
</dbReference>
<sequence>MPKLIALAAITLVRDNERVTVKPGQAFDFTAEEVKDITKGQTPEVQLLRKPVNELADSKEGGDDDDTSSGAEDAKTSTKGTASKTGGRRGSANADL</sequence>
<protein>
    <recommendedName>
        <fullName evidence="2">DUF7443 domain-containing protein</fullName>
    </recommendedName>
</protein>
<evidence type="ECO:0000256" key="1">
    <source>
        <dbReference type="SAM" id="MobiDB-lite"/>
    </source>
</evidence>
<gene>
    <name evidence="3" type="ORF">ADP64_000018</name>
</gene>
<feature type="region of interest" description="Disordered" evidence="1">
    <location>
        <begin position="40"/>
        <end position="96"/>
    </location>
</feature>
<dbReference type="GeneID" id="26798901"/>
<keyword evidence="4" id="KW-1185">Reference proteome</keyword>
<dbReference type="KEGG" id="vg:26798901"/>